<sequence length="79" mass="8771">MGLRFMVVSKRWAYPTQPPPPPPLLPKSLFISSSSQISIFVHPIGFLGFRIINNVFGCLSIVLFGLSKFSELSHTPRLG</sequence>
<proteinExistence type="predicted"/>
<keyword evidence="2" id="KW-1185">Reference proteome</keyword>
<name>A0AAQ3K0K9_9LILI</name>
<dbReference type="EMBL" id="CP136891">
    <property type="protein sequence ID" value="WOK97916.1"/>
    <property type="molecule type" value="Genomic_DNA"/>
</dbReference>
<evidence type="ECO:0000313" key="2">
    <source>
        <dbReference type="Proteomes" id="UP001327560"/>
    </source>
</evidence>
<reference evidence="1 2" key="1">
    <citation type="submission" date="2023-10" db="EMBL/GenBank/DDBJ databases">
        <title>Chromosome-scale genome assembly provides insights into flower coloration mechanisms of Canna indica.</title>
        <authorList>
            <person name="Li C."/>
        </authorList>
    </citation>
    <scope>NUCLEOTIDE SEQUENCE [LARGE SCALE GENOMIC DNA]</scope>
    <source>
        <tissue evidence="1">Flower</tissue>
    </source>
</reference>
<evidence type="ECO:0000313" key="1">
    <source>
        <dbReference type="EMBL" id="WOK97916.1"/>
    </source>
</evidence>
<dbReference type="Proteomes" id="UP001327560">
    <property type="component" value="Chromosome 2"/>
</dbReference>
<organism evidence="1 2">
    <name type="scientific">Canna indica</name>
    <name type="common">Indian-shot</name>
    <dbReference type="NCBI Taxonomy" id="4628"/>
    <lineage>
        <taxon>Eukaryota</taxon>
        <taxon>Viridiplantae</taxon>
        <taxon>Streptophyta</taxon>
        <taxon>Embryophyta</taxon>
        <taxon>Tracheophyta</taxon>
        <taxon>Spermatophyta</taxon>
        <taxon>Magnoliopsida</taxon>
        <taxon>Liliopsida</taxon>
        <taxon>Zingiberales</taxon>
        <taxon>Cannaceae</taxon>
        <taxon>Canna</taxon>
    </lineage>
</organism>
<gene>
    <name evidence="1" type="ORF">Cni_G06624</name>
</gene>
<dbReference type="AlphaFoldDB" id="A0AAQ3K0K9"/>
<accession>A0AAQ3K0K9</accession>
<protein>
    <submittedName>
        <fullName evidence="1">Uncharacterized protein</fullName>
    </submittedName>
</protein>